<proteinExistence type="predicted"/>
<evidence type="ECO:0000313" key="2">
    <source>
        <dbReference type="EMBL" id="QHT77666.1"/>
    </source>
</evidence>
<organism evidence="2">
    <name type="scientific">viral metagenome</name>
    <dbReference type="NCBI Taxonomy" id="1070528"/>
    <lineage>
        <taxon>unclassified sequences</taxon>
        <taxon>metagenomes</taxon>
        <taxon>organismal metagenomes</taxon>
    </lineage>
</organism>
<dbReference type="InterPro" id="IPR013083">
    <property type="entry name" value="Znf_RING/FYVE/PHD"/>
</dbReference>
<dbReference type="PROSITE" id="PS51698">
    <property type="entry name" value="U_BOX"/>
    <property type="match status" value="1"/>
</dbReference>
<name>A0A6C0HBT4_9ZZZZ</name>
<reference evidence="2" key="1">
    <citation type="journal article" date="2020" name="Nature">
        <title>Giant virus diversity and host interactions through global metagenomics.</title>
        <authorList>
            <person name="Schulz F."/>
            <person name="Roux S."/>
            <person name="Paez-Espino D."/>
            <person name="Jungbluth S."/>
            <person name="Walsh D.A."/>
            <person name="Denef V.J."/>
            <person name="McMahon K.D."/>
            <person name="Konstantinidis K.T."/>
            <person name="Eloe-Fadrosh E.A."/>
            <person name="Kyrpides N.C."/>
            <person name="Woyke T."/>
        </authorList>
    </citation>
    <scope>NUCLEOTIDE SEQUENCE</scope>
    <source>
        <strain evidence="2">GVMAG-M-3300023179-90</strain>
    </source>
</reference>
<dbReference type="GO" id="GO:0004842">
    <property type="term" value="F:ubiquitin-protein transferase activity"/>
    <property type="evidence" value="ECO:0007669"/>
    <property type="project" value="InterPro"/>
</dbReference>
<feature type="domain" description="U-box" evidence="1">
    <location>
        <begin position="107"/>
        <end position="181"/>
    </location>
</feature>
<protein>
    <recommendedName>
        <fullName evidence="1">U-box domain-containing protein</fullName>
    </recommendedName>
</protein>
<dbReference type="EMBL" id="MN739920">
    <property type="protein sequence ID" value="QHT77666.1"/>
    <property type="molecule type" value="Genomic_DNA"/>
</dbReference>
<dbReference type="AlphaFoldDB" id="A0A6C0HBT4"/>
<sequence length="183" mass="21390">MDNAFPTDLNEEITEKTQLQMDEELAILLQNEYINELHALDEEQQRQAEIARLRKQQNEENARIRLEQDMAYLESLRVIPKNSAMETPIETDVNIPPPPPPEPEIIKPPEHYICPITNKLITIPICDIEDGICYDKPALLLYLKEHDNKNPNGKTIHMRNLVVKNDLKMEITCWKNQHPEYIE</sequence>
<dbReference type="Pfam" id="PF04564">
    <property type="entry name" value="U-box"/>
    <property type="match status" value="1"/>
</dbReference>
<accession>A0A6C0HBT4</accession>
<dbReference type="InterPro" id="IPR003613">
    <property type="entry name" value="Ubox_domain"/>
</dbReference>
<dbReference type="GO" id="GO:0016567">
    <property type="term" value="P:protein ubiquitination"/>
    <property type="evidence" value="ECO:0007669"/>
    <property type="project" value="InterPro"/>
</dbReference>
<evidence type="ECO:0000259" key="1">
    <source>
        <dbReference type="PROSITE" id="PS51698"/>
    </source>
</evidence>
<dbReference type="SUPFAM" id="SSF57850">
    <property type="entry name" value="RING/U-box"/>
    <property type="match status" value="1"/>
</dbReference>
<dbReference type="Gene3D" id="3.30.40.10">
    <property type="entry name" value="Zinc/RING finger domain, C3HC4 (zinc finger)"/>
    <property type="match status" value="1"/>
</dbReference>